<dbReference type="Pfam" id="PF13246">
    <property type="entry name" value="Cation_ATPase"/>
    <property type="match status" value="1"/>
</dbReference>
<feature type="transmembrane region" description="Helical" evidence="11">
    <location>
        <begin position="826"/>
        <end position="845"/>
    </location>
</feature>
<dbReference type="InterPro" id="IPR023298">
    <property type="entry name" value="ATPase_P-typ_TM_dom_sf"/>
</dbReference>
<dbReference type="GO" id="GO:0005524">
    <property type="term" value="F:ATP binding"/>
    <property type="evidence" value="ECO:0007669"/>
    <property type="project" value="UniProtKB-KW"/>
</dbReference>
<dbReference type="SUPFAM" id="SSF81665">
    <property type="entry name" value="Calcium ATPase, transmembrane domain M"/>
    <property type="match status" value="1"/>
</dbReference>
<accession>A0A835PTF6</accession>
<feature type="transmembrane region" description="Helical" evidence="11">
    <location>
        <begin position="968"/>
        <end position="988"/>
    </location>
</feature>
<evidence type="ECO:0000259" key="13">
    <source>
        <dbReference type="Pfam" id="PF23143"/>
    </source>
</evidence>
<dbReference type="FunFam" id="3.40.1110.10:FF:000027">
    <property type="entry name" value="Cation-transporting ATPase"/>
    <property type="match status" value="1"/>
</dbReference>
<keyword evidence="15" id="KW-1185">Reference proteome</keyword>
<evidence type="ECO:0000256" key="3">
    <source>
        <dbReference type="ARBA" id="ARBA00022723"/>
    </source>
</evidence>
<evidence type="ECO:0000313" key="15">
    <source>
        <dbReference type="Proteomes" id="UP000636800"/>
    </source>
</evidence>
<evidence type="ECO:0000256" key="9">
    <source>
        <dbReference type="ARBA" id="ARBA00023136"/>
    </source>
</evidence>
<dbReference type="Pfam" id="PF23143">
    <property type="entry name" value="2TM_P5A-ATPase"/>
    <property type="match status" value="1"/>
</dbReference>
<dbReference type="SUPFAM" id="SSF81660">
    <property type="entry name" value="Metal cation-transporting ATPase, ATP-binding domain N"/>
    <property type="match status" value="1"/>
</dbReference>
<dbReference type="SFLD" id="SFLDF00027">
    <property type="entry name" value="p-type_atpase"/>
    <property type="match status" value="1"/>
</dbReference>
<dbReference type="PRINTS" id="PR00119">
    <property type="entry name" value="CATATPASE"/>
</dbReference>
<dbReference type="Gene3D" id="2.70.150.10">
    <property type="entry name" value="Calcium-transporting ATPase, cytoplasmic transduction domain A"/>
    <property type="match status" value="1"/>
</dbReference>
<dbReference type="SFLD" id="SFLDG00002">
    <property type="entry name" value="C1.7:_P-type_atpase_like"/>
    <property type="match status" value="1"/>
</dbReference>
<dbReference type="SFLD" id="SFLDS00003">
    <property type="entry name" value="Haloacid_Dehalogenase"/>
    <property type="match status" value="1"/>
</dbReference>
<keyword evidence="6" id="KW-0460">Magnesium</keyword>
<dbReference type="GO" id="GO:0016887">
    <property type="term" value="F:ATP hydrolysis activity"/>
    <property type="evidence" value="ECO:0007669"/>
    <property type="project" value="InterPro"/>
</dbReference>
<dbReference type="InterPro" id="IPR036412">
    <property type="entry name" value="HAD-like_sf"/>
</dbReference>
<dbReference type="AlphaFoldDB" id="A0A835PTF6"/>
<keyword evidence="4" id="KW-0547">Nucleotide-binding</keyword>
<keyword evidence="5" id="KW-0067">ATP-binding</keyword>
<dbReference type="InterPro" id="IPR057255">
    <property type="entry name" value="2TM_P5A-ATPase"/>
</dbReference>
<comment type="caution">
    <text evidence="14">The sequence shown here is derived from an EMBL/GenBank/DDBJ whole genome shotgun (WGS) entry which is preliminary data.</text>
</comment>
<dbReference type="InterPro" id="IPR059000">
    <property type="entry name" value="ATPase_P-type_domA"/>
</dbReference>
<dbReference type="GO" id="GO:0006874">
    <property type="term" value="P:intracellular calcium ion homeostasis"/>
    <property type="evidence" value="ECO:0007669"/>
    <property type="project" value="TreeGrafter"/>
</dbReference>
<dbReference type="Proteomes" id="UP000636800">
    <property type="component" value="Chromosome 12"/>
</dbReference>
<keyword evidence="9 11" id="KW-0472">Membrane</keyword>
<keyword evidence="7" id="KW-1278">Translocase</keyword>
<feature type="transmembrane region" description="Helical" evidence="11">
    <location>
        <begin position="52"/>
        <end position="73"/>
    </location>
</feature>
<dbReference type="PROSITE" id="PS00154">
    <property type="entry name" value="ATPASE_E1_E2"/>
    <property type="match status" value="1"/>
</dbReference>
<dbReference type="Pfam" id="PF00122">
    <property type="entry name" value="E1-E2_ATPase"/>
    <property type="match status" value="1"/>
</dbReference>
<dbReference type="SUPFAM" id="SSF56784">
    <property type="entry name" value="HAD-like"/>
    <property type="match status" value="1"/>
</dbReference>
<reference evidence="14 15" key="1">
    <citation type="journal article" date="2020" name="Nat. Food">
        <title>A phased Vanilla planifolia genome enables genetic improvement of flavour and production.</title>
        <authorList>
            <person name="Hasing T."/>
            <person name="Tang H."/>
            <person name="Brym M."/>
            <person name="Khazi F."/>
            <person name="Huang T."/>
            <person name="Chambers A.H."/>
        </authorList>
    </citation>
    <scope>NUCLEOTIDE SEQUENCE [LARGE SCALE GENOMIC DNA]</scope>
    <source>
        <tissue evidence="14">Leaf</tissue>
    </source>
</reference>
<dbReference type="InterPro" id="IPR001757">
    <property type="entry name" value="P_typ_ATPase"/>
</dbReference>
<evidence type="ECO:0000313" key="14">
    <source>
        <dbReference type="EMBL" id="KAG0456978.1"/>
    </source>
</evidence>
<evidence type="ECO:0000256" key="2">
    <source>
        <dbReference type="ARBA" id="ARBA00022692"/>
    </source>
</evidence>
<dbReference type="EMBL" id="JADCNL010000012">
    <property type="protein sequence ID" value="KAG0456978.1"/>
    <property type="molecule type" value="Genomic_DNA"/>
</dbReference>
<feature type="compositionally biased region" description="Polar residues" evidence="10">
    <location>
        <begin position="725"/>
        <end position="735"/>
    </location>
</feature>
<dbReference type="InterPro" id="IPR044492">
    <property type="entry name" value="P_typ_ATPase_HD_dom"/>
</dbReference>
<dbReference type="PANTHER" id="PTHR45630:SF7">
    <property type="entry name" value="ENDOPLASMIC RETICULUM TRANSMEMBRANE HELIX TRANSLOCASE"/>
    <property type="match status" value="1"/>
</dbReference>
<feature type="transmembrane region" description="Helical" evidence="11">
    <location>
        <begin position="1008"/>
        <end position="1026"/>
    </location>
</feature>
<comment type="subcellular location">
    <subcellularLocation>
        <location evidence="1">Membrane</location>
        <topology evidence="1">Multi-pass membrane protein</topology>
    </subcellularLocation>
</comment>
<dbReference type="Gene3D" id="3.40.1110.10">
    <property type="entry name" value="Calcium-transporting ATPase, cytoplasmic domain N"/>
    <property type="match status" value="1"/>
</dbReference>
<evidence type="ECO:0000256" key="7">
    <source>
        <dbReference type="ARBA" id="ARBA00022967"/>
    </source>
</evidence>
<dbReference type="PROSITE" id="PS01229">
    <property type="entry name" value="COF_2"/>
    <property type="match status" value="1"/>
</dbReference>
<evidence type="ECO:0000256" key="8">
    <source>
        <dbReference type="ARBA" id="ARBA00022989"/>
    </source>
</evidence>
<dbReference type="InterPro" id="IPR023299">
    <property type="entry name" value="ATPase_P-typ_cyto_dom_N"/>
</dbReference>
<dbReference type="InterPro" id="IPR006544">
    <property type="entry name" value="P-type_TPase_V"/>
</dbReference>
<dbReference type="Gene3D" id="3.40.50.1000">
    <property type="entry name" value="HAD superfamily/HAD-like"/>
    <property type="match status" value="1"/>
</dbReference>
<evidence type="ECO:0000256" key="6">
    <source>
        <dbReference type="ARBA" id="ARBA00022842"/>
    </source>
</evidence>
<evidence type="ECO:0000259" key="12">
    <source>
        <dbReference type="Pfam" id="PF00122"/>
    </source>
</evidence>
<evidence type="ECO:0000256" key="1">
    <source>
        <dbReference type="ARBA" id="ARBA00004141"/>
    </source>
</evidence>
<feature type="transmembrane region" description="Helical" evidence="11">
    <location>
        <begin position="857"/>
        <end position="875"/>
    </location>
</feature>
<organism evidence="14 15">
    <name type="scientific">Vanilla planifolia</name>
    <name type="common">Vanilla</name>
    <dbReference type="NCBI Taxonomy" id="51239"/>
    <lineage>
        <taxon>Eukaryota</taxon>
        <taxon>Viridiplantae</taxon>
        <taxon>Streptophyta</taxon>
        <taxon>Embryophyta</taxon>
        <taxon>Tracheophyta</taxon>
        <taxon>Spermatophyta</taxon>
        <taxon>Magnoliopsida</taxon>
        <taxon>Liliopsida</taxon>
        <taxon>Asparagales</taxon>
        <taxon>Orchidaceae</taxon>
        <taxon>Vanilloideae</taxon>
        <taxon>Vanilleae</taxon>
        <taxon>Vanilla</taxon>
    </lineage>
</organism>
<dbReference type="FunFam" id="3.40.50.1000:FF:000109">
    <property type="entry name" value="Cation-transporting ATPase"/>
    <property type="match status" value="1"/>
</dbReference>
<evidence type="ECO:0000256" key="10">
    <source>
        <dbReference type="SAM" id="MobiDB-lite"/>
    </source>
</evidence>
<dbReference type="InterPro" id="IPR018303">
    <property type="entry name" value="ATPase_P-typ_P_site"/>
</dbReference>
<feature type="transmembrane region" description="Helical" evidence="11">
    <location>
        <begin position="28"/>
        <end position="46"/>
    </location>
</feature>
<evidence type="ECO:0000256" key="11">
    <source>
        <dbReference type="SAM" id="Phobius"/>
    </source>
</evidence>
<protein>
    <recommendedName>
        <fullName evidence="16">Manganese-transporting ATPase PDR2</fullName>
    </recommendedName>
</protein>
<dbReference type="NCBIfam" id="TIGR01494">
    <property type="entry name" value="ATPase_P-type"/>
    <property type="match status" value="1"/>
</dbReference>
<dbReference type="NCBIfam" id="TIGR01657">
    <property type="entry name" value="P-ATPase-V"/>
    <property type="match status" value="1"/>
</dbReference>
<keyword evidence="8 11" id="KW-1133">Transmembrane helix</keyword>
<name>A0A835PTF6_VANPL</name>
<keyword evidence="2 11" id="KW-0812">Transmembrane</keyword>
<proteinExistence type="predicted"/>
<sequence length="1104" mass="123908">MMRFHVGGKVVEAVDLLKKRYIWWRLDVWPFVFLYFTWLFLVVPSLEFTDAMIILGGLAVLHILVLLFTAWSVDFKCFVQFSKVMDINSADTCKVVPARFSGTKEIVALHFQKAASFQSGVSSSSNNTEEIYFDFRKQRFIFSYDKETFSKLPYPTKESFGYYLKSSGHGTDAKIAAATAKWGRNVFEYPMPTFQKLMKEHCMEPFFVFQSKWEDKSVPADMLLLSGSVIVNEAILTGESTPQWKTSVAGRAVDERLSAKRDKNHILFGGTKILQHTQDKSFHLKAPDGGCVAVVLRTGFETSQGKLMRTILFSTERVTANSRESGLFILFLVFFAIIAAGYVLKKGLEDPTRSKYKLFLSCSLIITSVDICCFDKTGTLTSDDMVRNFVEFHWQIIMIWNQMLQKLPRRTVEVLAACHSLVFVENKLVGDPLEKAALNGIDWIYTSDEKALPKKSSGNAVQIVHRHHFASHLKRMAVVVNVQEEFFAFVKGAPETIQERLVDLPSEYVKTYKKYTRQGSRVLALAYKTLPEMAVSEARSLDRDVVESGLTFAGFAVFNCPIRPDSALVLNELKGSSHDLVMITGDQALTACHVASQVHIISKPALILVPMKDSEGFQWVSPDENDKISYSEHPVEDLSDSYDLCIGGDCFEMLLRTGSVLRVIPHVKVFARVAPEQKELILTTLKTVGRMTLMCGDGTNDVGALKQAHVGIALLNAISPAQAGDATSQASTGESKNAKAKKPRPIAESSKQSAPANRHATAAEKQRQKLKKMLDEMNEGDGRAPIVKLGDASMASPFTAKHASVSPTLDIIRQGRSTLVTTLQMFKILGLNCLATAYVLSVMYLDGVKLGDMQATISGIFTAAFFLFISHARPLQSLSPDRPHPNIFCAYVFLSLLGQFAMHLIFLISCVNEAAKHMPEECVEPDSEFHPNLVNTVSYMVNMMIQVATFAVNYMGRPFNQSISENKPFRYALFAALGFFVVITSDLFRDLNDWLKLEPLPEGMGVKLLLWAGLMFSGCYGWERLLRRAFPGKMPAWRQRQKSRHWLQKGKRRSLSLYCLEVSLAFEEDNKFTTVLRTTSFVIHSAILKQRIKFFRGFFYNCSN</sequence>
<dbReference type="InterPro" id="IPR023214">
    <property type="entry name" value="HAD_sf"/>
</dbReference>
<dbReference type="GO" id="GO:0015662">
    <property type="term" value="F:P-type ion transporter activity"/>
    <property type="evidence" value="ECO:0007669"/>
    <property type="project" value="TreeGrafter"/>
</dbReference>
<feature type="region of interest" description="Disordered" evidence="10">
    <location>
        <begin position="725"/>
        <end position="768"/>
    </location>
</feature>
<evidence type="ECO:0008006" key="16">
    <source>
        <dbReference type="Google" id="ProtNLM"/>
    </source>
</evidence>
<keyword evidence="3" id="KW-0479">Metal-binding</keyword>
<dbReference type="OrthoDB" id="5823761at2759"/>
<dbReference type="GO" id="GO:0019829">
    <property type="term" value="F:ATPase-coupled monoatomic cation transmembrane transporter activity"/>
    <property type="evidence" value="ECO:0007669"/>
    <property type="project" value="TreeGrafter"/>
</dbReference>
<evidence type="ECO:0000256" key="4">
    <source>
        <dbReference type="ARBA" id="ARBA00022741"/>
    </source>
</evidence>
<feature type="transmembrane region" description="Helical" evidence="11">
    <location>
        <begin position="327"/>
        <end position="344"/>
    </location>
</feature>
<dbReference type="PANTHER" id="PTHR45630">
    <property type="entry name" value="CATION-TRANSPORTING ATPASE-RELATED"/>
    <property type="match status" value="1"/>
</dbReference>
<dbReference type="GO" id="GO:0005789">
    <property type="term" value="C:endoplasmic reticulum membrane"/>
    <property type="evidence" value="ECO:0007669"/>
    <property type="project" value="TreeGrafter"/>
</dbReference>
<evidence type="ECO:0000256" key="5">
    <source>
        <dbReference type="ARBA" id="ARBA00022840"/>
    </source>
</evidence>
<feature type="domain" description="P-type ATPase A" evidence="12">
    <location>
        <begin position="216"/>
        <end position="310"/>
    </location>
</feature>
<feature type="domain" description="P5A-ATPase transmembrane helical hairpin" evidence="13">
    <location>
        <begin position="21"/>
        <end position="84"/>
    </location>
</feature>
<dbReference type="GO" id="GO:0046872">
    <property type="term" value="F:metal ion binding"/>
    <property type="evidence" value="ECO:0007669"/>
    <property type="project" value="UniProtKB-KW"/>
</dbReference>
<gene>
    <name evidence="14" type="ORF">HPP92_022135</name>
</gene>
<feature type="transmembrane region" description="Helical" evidence="11">
    <location>
        <begin position="887"/>
        <end position="908"/>
    </location>
</feature>